<accession>A0A498JDH7</accession>
<dbReference type="EMBL" id="RDQH01000334">
    <property type="protein sequence ID" value="RXH92094.1"/>
    <property type="molecule type" value="Genomic_DNA"/>
</dbReference>
<comment type="caution">
    <text evidence="1">The sequence shown here is derived from an EMBL/GenBank/DDBJ whole genome shotgun (WGS) entry which is preliminary data.</text>
</comment>
<organism evidence="1 2">
    <name type="scientific">Malus domestica</name>
    <name type="common">Apple</name>
    <name type="synonym">Pyrus malus</name>
    <dbReference type="NCBI Taxonomy" id="3750"/>
    <lineage>
        <taxon>Eukaryota</taxon>
        <taxon>Viridiplantae</taxon>
        <taxon>Streptophyta</taxon>
        <taxon>Embryophyta</taxon>
        <taxon>Tracheophyta</taxon>
        <taxon>Spermatophyta</taxon>
        <taxon>Magnoliopsida</taxon>
        <taxon>eudicotyledons</taxon>
        <taxon>Gunneridae</taxon>
        <taxon>Pentapetalae</taxon>
        <taxon>rosids</taxon>
        <taxon>fabids</taxon>
        <taxon>Rosales</taxon>
        <taxon>Rosaceae</taxon>
        <taxon>Amygdaloideae</taxon>
        <taxon>Maleae</taxon>
        <taxon>Malus</taxon>
    </lineage>
</organism>
<sequence>MPSVFSWLKALIPFLCSGKSLLPMLATRLSSLIYSLQEYSTQLPPFFSLWWFFDLGISLSSSFLLSIRLCLPLFRSLYLFRFDSDPIVCRWAWILLFFFTQTSYPTFDCYRRKHHELRRHTNTIIFIRKELQTRKGFVRYQMVRDAYDDWYGSTLYELQSALGQIEKKKGKALYTMNNMSFTKAKRRSSIFHIPNTALSNNYTLKKERRNHKVNNQAATSTNRFRKDPMVLLFRGPTDRDDINTVLKHPEIRISFSHNVDDEYNSSRE</sequence>
<evidence type="ECO:0000313" key="1">
    <source>
        <dbReference type="EMBL" id="RXH92094.1"/>
    </source>
</evidence>
<protein>
    <submittedName>
        <fullName evidence="1">Uncharacterized protein</fullName>
    </submittedName>
</protein>
<evidence type="ECO:0000313" key="2">
    <source>
        <dbReference type="Proteomes" id="UP000290289"/>
    </source>
</evidence>
<proteinExistence type="predicted"/>
<dbReference type="AlphaFoldDB" id="A0A498JDH7"/>
<dbReference type="Proteomes" id="UP000290289">
    <property type="component" value="Chromosome 8"/>
</dbReference>
<name>A0A498JDH7_MALDO</name>
<gene>
    <name evidence="1" type="ORF">DVH24_021117</name>
</gene>
<keyword evidence="2" id="KW-1185">Reference proteome</keyword>
<reference evidence="1 2" key="1">
    <citation type="submission" date="2018-10" db="EMBL/GenBank/DDBJ databases">
        <title>A high-quality apple genome assembly.</title>
        <authorList>
            <person name="Hu J."/>
        </authorList>
    </citation>
    <scope>NUCLEOTIDE SEQUENCE [LARGE SCALE GENOMIC DNA]</scope>
    <source>
        <strain evidence="2">cv. HFTH1</strain>
        <tissue evidence="1">Young leaf</tissue>
    </source>
</reference>